<dbReference type="InterPro" id="IPR052336">
    <property type="entry name" value="MlaD_Phospholipid_Transporter"/>
</dbReference>
<dbReference type="InterPro" id="IPR003399">
    <property type="entry name" value="Mce/MlaD"/>
</dbReference>
<dbReference type="InterPro" id="IPR005693">
    <property type="entry name" value="Mce"/>
</dbReference>
<dbReference type="RefSeq" id="WP_272734536.1">
    <property type="nucleotide sequence ID" value="NZ_CP116942.1"/>
</dbReference>
<evidence type="ECO:0000259" key="2">
    <source>
        <dbReference type="Pfam" id="PF02470"/>
    </source>
</evidence>
<feature type="domain" description="Mce/MlaD" evidence="2">
    <location>
        <begin position="41"/>
        <end position="116"/>
    </location>
</feature>
<evidence type="ECO:0000313" key="4">
    <source>
        <dbReference type="EMBL" id="WCO65011.1"/>
    </source>
</evidence>
<feature type="region of interest" description="Disordered" evidence="1">
    <location>
        <begin position="351"/>
        <end position="397"/>
    </location>
</feature>
<reference evidence="4" key="1">
    <citation type="submission" date="2023-01" db="EMBL/GenBank/DDBJ databases">
        <title>The diversity of Class Acidimicrobiia in South China Sea sediment environments and the proposal of Iamia marina sp. nov., a novel species of the genus Iamia.</title>
        <authorList>
            <person name="He Y."/>
            <person name="Tian X."/>
        </authorList>
    </citation>
    <scope>NUCLEOTIDE SEQUENCE</scope>
    <source>
        <strain evidence="4">DSM 19957</strain>
    </source>
</reference>
<dbReference type="Pfam" id="PF02470">
    <property type="entry name" value="MlaD"/>
    <property type="match status" value="1"/>
</dbReference>
<sequence length="397" mass="41358">MRRLPSFTERNPVPIGVVVVVLIAALTGGALLLDAGALADRYQVQARFPDSAGVTPGTPVRVAGVASGEVDSVRQAGPEVEVVLLVDAGIELPADTRADIVVETLLGTKSVRLVAGDDWDDPLQDGDTITETSTPTEALDLQNIGTPLLEETDGEAIDTLIATVDEITDGKRQDVTDIITGLQRLASTVNAREEEARRLVDSTRTLSATLADRDDDLLAAVDDLNVVVDTLVQRRVELVRLLEDTSASARRIADLVEGREGEIDRVLDDLHTSLEVVGRHQVDLAQSVALVSSAIEGFASIGYPGPEEAPADFVNIYAQLLGPLGPDVIFGSCGALDTALDLTLGPDPVADCDSRTGPLPGSQGPGQPGSGGAPGTAEPEDTSLLGVYDAAVGRGEG</sequence>
<dbReference type="InterPro" id="IPR024516">
    <property type="entry name" value="Mce_C"/>
</dbReference>
<evidence type="ECO:0000259" key="3">
    <source>
        <dbReference type="Pfam" id="PF11887"/>
    </source>
</evidence>
<feature type="domain" description="Mammalian cell entry C-terminal" evidence="3">
    <location>
        <begin position="122"/>
        <end position="285"/>
    </location>
</feature>
<keyword evidence="5" id="KW-1185">Reference proteome</keyword>
<proteinExistence type="predicted"/>
<feature type="compositionally biased region" description="Gly residues" evidence="1">
    <location>
        <begin position="363"/>
        <end position="374"/>
    </location>
</feature>
<protein>
    <submittedName>
        <fullName evidence="4">MCE family protein</fullName>
    </submittedName>
</protein>
<gene>
    <name evidence="4" type="ORF">PO878_10925</name>
</gene>
<evidence type="ECO:0000256" key="1">
    <source>
        <dbReference type="SAM" id="MobiDB-lite"/>
    </source>
</evidence>
<dbReference type="KEGG" id="ima:PO878_10925"/>
<dbReference type="AlphaFoldDB" id="A0AAE9Y4L5"/>
<evidence type="ECO:0000313" key="5">
    <source>
        <dbReference type="Proteomes" id="UP001216390"/>
    </source>
</evidence>
<dbReference type="Pfam" id="PF11887">
    <property type="entry name" value="Mce4_CUP1"/>
    <property type="match status" value="1"/>
</dbReference>
<dbReference type="EMBL" id="CP116942">
    <property type="protein sequence ID" value="WCO65011.1"/>
    <property type="molecule type" value="Genomic_DNA"/>
</dbReference>
<dbReference type="PANTHER" id="PTHR33371:SF4">
    <property type="entry name" value="INTERMEMBRANE PHOSPHOLIPID TRANSPORT SYSTEM BINDING PROTEIN MLAD"/>
    <property type="match status" value="1"/>
</dbReference>
<name>A0AAE9Y4L5_9ACTN</name>
<dbReference type="NCBIfam" id="TIGR00996">
    <property type="entry name" value="Mtu_fam_mce"/>
    <property type="match status" value="1"/>
</dbReference>
<dbReference type="PANTHER" id="PTHR33371">
    <property type="entry name" value="INTERMEMBRANE PHOSPHOLIPID TRANSPORT SYSTEM BINDING PROTEIN MLAD-RELATED"/>
    <property type="match status" value="1"/>
</dbReference>
<organism evidence="4 5">
    <name type="scientific">Iamia majanohamensis</name>
    <dbReference type="NCBI Taxonomy" id="467976"/>
    <lineage>
        <taxon>Bacteria</taxon>
        <taxon>Bacillati</taxon>
        <taxon>Actinomycetota</taxon>
        <taxon>Acidimicrobiia</taxon>
        <taxon>Acidimicrobiales</taxon>
        <taxon>Iamiaceae</taxon>
        <taxon>Iamia</taxon>
    </lineage>
</organism>
<dbReference type="Proteomes" id="UP001216390">
    <property type="component" value="Chromosome"/>
</dbReference>
<accession>A0AAE9Y4L5</accession>